<evidence type="ECO:0000256" key="6">
    <source>
        <dbReference type="ARBA" id="ARBA00023004"/>
    </source>
</evidence>
<feature type="domain" description="DyP dimeric alpha+beta barrel" evidence="8">
    <location>
        <begin position="63"/>
        <end position="163"/>
    </location>
</feature>
<organism evidence="9 10">
    <name type="scientific">Nitrospira tepida</name>
    <dbReference type="NCBI Taxonomy" id="2973512"/>
    <lineage>
        <taxon>Bacteria</taxon>
        <taxon>Pseudomonadati</taxon>
        <taxon>Nitrospirota</taxon>
        <taxon>Nitrospiria</taxon>
        <taxon>Nitrospirales</taxon>
        <taxon>Nitrospiraceae</taxon>
        <taxon>Nitrospira</taxon>
    </lineage>
</organism>
<evidence type="ECO:0000256" key="4">
    <source>
        <dbReference type="ARBA" id="ARBA00022723"/>
    </source>
</evidence>
<name>A0AA86MWZ3_9BACT</name>
<protein>
    <submittedName>
        <fullName evidence="9">Peroxidase</fullName>
    </submittedName>
</protein>
<evidence type="ECO:0000256" key="1">
    <source>
        <dbReference type="ARBA" id="ARBA00001970"/>
    </source>
</evidence>
<evidence type="ECO:0000256" key="2">
    <source>
        <dbReference type="ARBA" id="ARBA00022559"/>
    </source>
</evidence>
<evidence type="ECO:0000259" key="8">
    <source>
        <dbReference type="Pfam" id="PF21105"/>
    </source>
</evidence>
<keyword evidence="3" id="KW-0349">Heme</keyword>
<keyword evidence="5" id="KW-0560">Oxidoreductase</keyword>
<keyword evidence="2 9" id="KW-0575">Peroxidase</keyword>
<dbReference type="GO" id="GO:0046872">
    <property type="term" value="F:metal ion binding"/>
    <property type="evidence" value="ECO:0007669"/>
    <property type="project" value="UniProtKB-KW"/>
</dbReference>
<comment type="cofactor">
    <cofactor evidence="1">
        <name>heme b</name>
        <dbReference type="ChEBI" id="CHEBI:60344"/>
    </cofactor>
</comment>
<dbReference type="Proteomes" id="UP001179121">
    <property type="component" value="Chromosome"/>
</dbReference>
<gene>
    <name evidence="9" type="ORF">DNFV4_00857</name>
</gene>
<dbReference type="InterPro" id="IPR011008">
    <property type="entry name" value="Dimeric_a/b-barrel"/>
</dbReference>
<dbReference type="GO" id="GO:0005829">
    <property type="term" value="C:cytosol"/>
    <property type="evidence" value="ECO:0007669"/>
    <property type="project" value="TreeGrafter"/>
</dbReference>
<evidence type="ECO:0000256" key="5">
    <source>
        <dbReference type="ARBA" id="ARBA00023002"/>
    </source>
</evidence>
<dbReference type="SUPFAM" id="SSF54909">
    <property type="entry name" value="Dimeric alpha+beta barrel"/>
    <property type="match status" value="1"/>
</dbReference>
<sequence>MAINLDNVEPIDPTAAEYASLMSDLQGNILKAHGRDHTAHVFIRFGPDVAAAASWIGHFAETHITSAKRQHEESLLYREADIAGTLFGNLYLTARGYQALGLRSLPNDPKFRAGMKASGRALHDPDPKLWEECYRDDIHAMILLADDIEALILRETRRLRHEIEHNRAGTVLGVEFGRVLRNKNGYPIEHFGYVDSISQPLFFKTKSDSATVSASSPQEWNPYGPLSLVLVQDPNGETRDSYGSYLVFRKLEQDVRGFELATRQLARAIGMTERESDHAGALVIGRFPDGHPITTTKEQPVDNEVSPNDYLFNDFNYARDDGTKCPFHAHIRKVNPRGDSISPARRRYGPLRELEAERRHRIVRRGIPYGRREIEPKDKPRLEELPTNGVGLLFMCFQSDIQEQYEFLQARCANDEQFPVAKTGVDPLIGQGGNGQSQLWPKGWGEPTTTPFNFMGYVHLLGGEYFFAPSISFLKKLSQSAGRQGRPSPYR</sequence>
<dbReference type="RefSeq" id="WP_289267418.1">
    <property type="nucleotide sequence ID" value="NZ_OX365700.1"/>
</dbReference>
<dbReference type="InterPro" id="IPR006314">
    <property type="entry name" value="Dyp_peroxidase"/>
</dbReference>
<dbReference type="EMBL" id="OX365700">
    <property type="protein sequence ID" value="CAI4030429.1"/>
    <property type="molecule type" value="Genomic_DNA"/>
</dbReference>
<reference evidence="9" key="1">
    <citation type="submission" date="2022-10" db="EMBL/GenBank/DDBJ databases">
        <authorList>
            <person name="Koch H."/>
        </authorList>
    </citation>
    <scope>NUCLEOTIDE SEQUENCE</scope>
    <source>
        <strain evidence="9">DNF</strain>
    </source>
</reference>
<dbReference type="Pfam" id="PF21105">
    <property type="entry name" value="DyP_N"/>
    <property type="match status" value="1"/>
</dbReference>
<dbReference type="GO" id="GO:0020037">
    <property type="term" value="F:heme binding"/>
    <property type="evidence" value="ECO:0007669"/>
    <property type="project" value="InterPro"/>
</dbReference>
<dbReference type="AlphaFoldDB" id="A0AA86MWZ3"/>
<evidence type="ECO:0000313" key="10">
    <source>
        <dbReference type="Proteomes" id="UP001179121"/>
    </source>
</evidence>
<dbReference type="KEGG" id="nti:DNFV4_00857"/>
<keyword evidence="4" id="KW-0479">Metal-binding</keyword>
<keyword evidence="10" id="KW-1185">Reference proteome</keyword>
<proteinExistence type="inferred from homology"/>
<dbReference type="GO" id="GO:0004601">
    <property type="term" value="F:peroxidase activity"/>
    <property type="evidence" value="ECO:0007669"/>
    <property type="project" value="UniProtKB-KW"/>
</dbReference>
<dbReference type="PANTHER" id="PTHR30521">
    <property type="entry name" value="DEFERROCHELATASE/PEROXIDASE"/>
    <property type="match status" value="1"/>
</dbReference>
<evidence type="ECO:0000256" key="3">
    <source>
        <dbReference type="ARBA" id="ARBA00022617"/>
    </source>
</evidence>
<evidence type="ECO:0000313" key="9">
    <source>
        <dbReference type="EMBL" id="CAI4030429.1"/>
    </source>
</evidence>
<keyword evidence="6" id="KW-0408">Iron</keyword>
<evidence type="ECO:0000256" key="7">
    <source>
        <dbReference type="ARBA" id="ARBA00025737"/>
    </source>
</evidence>
<dbReference type="InterPro" id="IPR049509">
    <property type="entry name" value="DyP_N"/>
</dbReference>
<dbReference type="PROSITE" id="PS51404">
    <property type="entry name" value="DYP_PEROXIDASE"/>
    <property type="match status" value="1"/>
</dbReference>
<dbReference type="PANTHER" id="PTHR30521:SF4">
    <property type="entry name" value="DEFERROCHELATASE"/>
    <property type="match status" value="1"/>
</dbReference>
<accession>A0AA86MWZ3</accession>
<comment type="similarity">
    <text evidence="7">Belongs to the DyP-type peroxidase family.</text>
</comment>